<proteinExistence type="predicted"/>
<dbReference type="InterPro" id="IPR000683">
    <property type="entry name" value="Gfo/Idh/MocA-like_OxRdtase_N"/>
</dbReference>
<dbReference type="InterPro" id="IPR036291">
    <property type="entry name" value="NAD(P)-bd_dom_sf"/>
</dbReference>
<accession>A0A382VIG8</accession>
<dbReference type="Gene3D" id="3.40.50.720">
    <property type="entry name" value="NAD(P)-binding Rossmann-like Domain"/>
    <property type="match status" value="1"/>
</dbReference>
<feature type="non-terminal residue" evidence="2">
    <location>
        <position position="140"/>
    </location>
</feature>
<protein>
    <recommendedName>
        <fullName evidence="1">Gfo/Idh/MocA-like oxidoreductase N-terminal domain-containing protein</fullName>
    </recommendedName>
</protein>
<evidence type="ECO:0000313" key="2">
    <source>
        <dbReference type="EMBL" id="SVD46293.1"/>
    </source>
</evidence>
<organism evidence="2">
    <name type="scientific">marine metagenome</name>
    <dbReference type="NCBI Taxonomy" id="408172"/>
    <lineage>
        <taxon>unclassified sequences</taxon>
        <taxon>metagenomes</taxon>
        <taxon>ecological metagenomes</taxon>
    </lineage>
</organism>
<evidence type="ECO:0000259" key="1">
    <source>
        <dbReference type="Pfam" id="PF01408"/>
    </source>
</evidence>
<dbReference type="GO" id="GO:0000166">
    <property type="term" value="F:nucleotide binding"/>
    <property type="evidence" value="ECO:0007669"/>
    <property type="project" value="InterPro"/>
</dbReference>
<feature type="domain" description="Gfo/Idh/MocA-like oxidoreductase N-terminal" evidence="1">
    <location>
        <begin position="6"/>
        <end position="136"/>
    </location>
</feature>
<dbReference type="InterPro" id="IPR051317">
    <property type="entry name" value="Gfo/Idh/MocA_oxidoreduct"/>
</dbReference>
<sequence length="140" mass="15629">MKRKLKMGMVGGGRGAFIGGVHRRAANLDGEIELVAGAFSSDPKKSKLSGKDFHLNAKRCYGSYKEMAESEAALPDGERIDFVTIVVQNYLHFEVAKTFLEAGFNVICDKPVTYDLEQARELRKIIKKTKKVFALTHNYT</sequence>
<dbReference type="Pfam" id="PF01408">
    <property type="entry name" value="GFO_IDH_MocA"/>
    <property type="match status" value="1"/>
</dbReference>
<reference evidence="2" key="1">
    <citation type="submission" date="2018-05" db="EMBL/GenBank/DDBJ databases">
        <authorList>
            <person name="Lanie J.A."/>
            <person name="Ng W.-L."/>
            <person name="Kazmierczak K.M."/>
            <person name="Andrzejewski T.M."/>
            <person name="Davidsen T.M."/>
            <person name="Wayne K.J."/>
            <person name="Tettelin H."/>
            <person name="Glass J.I."/>
            <person name="Rusch D."/>
            <person name="Podicherti R."/>
            <person name="Tsui H.-C.T."/>
            <person name="Winkler M.E."/>
        </authorList>
    </citation>
    <scope>NUCLEOTIDE SEQUENCE</scope>
</reference>
<dbReference type="EMBL" id="UINC01152221">
    <property type="protein sequence ID" value="SVD46293.1"/>
    <property type="molecule type" value="Genomic_DNA"/>
</dbReference>
<name>A0A382VIG8_9ZZZZ</name>
<dbReference type="PANTHER" id="PTHR43708:SF3">
    <property type="entry name" value="OXIDOREDUCTASE"/>
    <property type="match status" value="1"/>
</dbReference>
<gene>
    <name evidence="2" type="ORF">METZ01_LOCUS399147</name>
</gene>
<dbReference type="SUPFAM" id="SSF51735">
    <property type="entry name" value="NAD(P)-binding Rossmann-fold domains"/>
    <property type="match status" value="1"/>
</dbReference>
<dbReference type="PANTHER" id="PTHR43708">
    <property type="entry name" value="CONSERVED EXPRESSED OXIDOREDUCTASE (EUROFUNG)"/>
    <property type="match status" value="1"/>
</dbReference>
<dbReference type="AlphaFoldDB" id="A0A382VIG8"/>